<keyword evidence="3" id="KW-1185">Reference proteome</keyword>
<name>A0A239FUX7_9ACTN</name>
<dbReference type="RefSeq" id="WP_089224545.1">
    <property type="nucleotide sequence ID" value="NZ_FZOF01000007.1"/>
</dbReference>
<evidence type="ECO:0000313" key="2">
    <source>
        <dbReference type="EMBL" id="SNS60595.1"/>
    </source>
</evidence>
<gene>
    <name evidence="2" type="ORF">SAMN05216252_10786</name>
</gene>
<dbReference type="OrthoDB" id="3542357at2"/>
<feature type="transmembrane region" description="Helical" evidence="1">
    <location>
        <begin position="6"/>
        <end position="23"/>
    </location>
</feature>
<dbReference type="AlphaFoldDB" id="A0A239FUX7"/>
<evidence type="ECO:0000313" key="3">
    <source>
        <dbReference type="Proteomes" id="UP000198280"/>
    </source>
</evidence>
<organism evidence="2 3">
    <name type="scientific">Actinacidiphila glaucinigra</name>
    <dbReference type="NCBI Taxonomy" id="235986"/>
    <lineage>
        <taxon>Bacteria</taxon>
        <taxon>Bacillati</taxon>
        <taxon>Actinomycetota</taxon>
        <taxon>Actinomycetes</taxon>
        <taxon>Kitasatosporales</taxon>
        <taxon>Streptomycetaceae</taxon>
        <taxon>Actinacidiphila</taxon>
    </lineage>
</organism>
<keyword evidence="1" id="KW-0812">Transmembrane</keyword>
<keyword evidence="1" id="KW-1133">Transmembrane helix</keyword>
<proteinExistence type="predicted"/>
<sequence>MLSTVTTIAGLISLVATLVFVGIQTRAVSRQVHIANNLNGTNGLDLCLNNVREIYFKMLEYPGMREHFYEDVPCPADRVERERVLLIAEALADVIETGLVATRRIPETESFEDWRDYSRFIRDHSPAIRDLLGEHPLWWPELRTLD</sequence>
<accession>A0A239FUX7</accession>
<evidence type="ECO:0000256" key="1">
    <source>
        <dbReference type="SAM" id="Phobius"/>
    </source>
</evidence>
<protein>
    <submittedName>
        <fullName evidence="2">Uncharacterized protein</fullName>
    </submittedName>
</protein>
<keyword evidence="1" id="KW-0472">Membrane</keyword>
<dbReference type="Proteomes" id="UP000198280">
    <property type="component" value="Unassembled WGS sequence"/>
</dbReference>
<reference evidence="2 3" key="1">
    <citation type="submission" date="2017-06" db="EMBL/GenBank/DDBJ databases">
        <authorList>
            <person name="Kim H.J."/>
            <person name="Triplett B.A."/>
        </authorList>
    </citation>
    <scope>NUCLEOTIDE SEQUENCE [LARGE SCALE GENOMIC DNA]</scope>
    <source>
        <strain evidence="2 3">CGMCC 4.1858</strain>
    </source>
</reference>
<dbReference type="EMBL" id="FZOF01000007">
    <property type="protein sequence ID" value="SNS60595.1"/>
    <property type="molecule type" value="Genomic_DNA"/>
</dbReference>